<dbReference type="RefSeq" id="WP_042519553.1">
    <property type="nucleotide sequence ID" value="NZ_JXQK01000063.1"/>
</dbReference>
<gene>
    <name evidence="1" type="ORF">ST44_08725</name>
</gene>
<proteinExistence type="predicted"/>
<dbReference type="AlphaFoldDB" id="A0A0D0ISU4"/>
<dbReference type="Proteomes" id="UP000032046">
    <property type="component" value="Unassembled WGS sequence"/>
</dbReference>
<evidence type="ECO:0000313" key="1">
    <source>
        <dbReference type="EMBL" id="KIP61680.1"/>
    </source>
</evidence>
<accession>A0A0D0ISU4</accession>
<name>A0A0D0ISU4_9BACT</name>
<organism evidence="1 2">
    <name type="scientific">Prevotella pectinovora</name>
    <dbReference type="NCBI Taxonomy" id="1602169"/>
    <lineage>
        <taxon>Bacteria</taxon>
        <taxon>Pseudomonadati</taxon>
        <taxon>Bacteroidota</taxon>
        <taxon>Bacteroidia</taxon>
        <taxon>Bacteroidales</taxon>
        <taxon>Prevotellaceae</taxon>
        <taxon>Prevotella</taxon>
    </lineage>
</organism>
<comment type="caution">
    <text evidence="1">The sequence shown here is derived from an EMBL/GenBank/DDBJ whole genome shotgun (WGS) entry which is preliminary data.</text>
</comment>
<reference evidence="1 2" key="1">
    <citation type="submission" date="2015-01" db="EMBL/GenBank/DDBJ databases">
        <title>Comparative genomics of non-oral Prevotella species.</title>
        <authorList>
            <person name="Accetto T."/>
            <person name="Nograsek B."/>
            <person name="Avgustin G."/>
        </authorList>
    </citation>
    <scope>NUCLEOTIDE SEQUENCE [LARGE SCALE GENOMIC DNA]</scope>
    <source>
        <strain evidence="1 2">P5-119</strain>
    </source>
</reference>
<keyword evidence="2" id="KW-1185">Reference proteome</keyword>
<dbReference type="EMBL" id="JXQK01000063">
    <property type="protein sequence ID" value="KIP61680.1"/>
    <property type="molecule type" value="Genomic_DNA"/>
</dbReference>
<sequence length="67" mass="7646">MKKKYLKPDLEVIALETCVTLGGFSKDKTFEEGNPPEIDAKEHNAVSGFLWDDILEDDDTDEDLHMF</sequence>
<evidence type="ECO:0000313" key="2">
    <source>
        <dbReference type="Proteomes" id="UP000032046"/>
    </source>
</evidence>
<protein>
    <submittedName>
        <fullName evidence="1">Contig63, whole genome shotgun sequence</fullName>
    </submittedName>
</protein>